<keyword evidence="1" id="KW-1185">Reference proteome</keyword>
<sequence length="163" mass="18625">MTEPTMLYGSVGKNHERQFYSARNGDVEMCLRLDASGPSQKEEARMLCLVTVCYVCWRTECRYVLRSSSLDSLKKPFDTIETEACRSRERHASYHLRFADEIVLITPNIEQAEQLLAEFDNACERIGLNLNLTKTISMRNGLVPDAPSMLNERISLNSQAMRI</sequence>
<evidence type="ECO:0000313" key="1">
    <source>
        <dbReference type="Proteomes" id="UP000025227"/>
    </source>
</evidence>
<reference evidence="2" key="1">
    <citation type="submission" date="2020-12" db="UniProtKB">
        <authorList>
            <consortium name="WormBaseParasite"/>
        </authorList>
    </citation>
    <scope>IDENTIFICATION</scope>
    <source>
        <strain evidence="2">MHco3</strain>
    </source>
</reference>
<proteinExistence type="predicted"/>
<dbReference type="OrthoDB" id="5908035at2759"/>
<dbReference type="Proteomes" id="UP000025227">
    <property type="component" value="Unplaced"/>
</dbReference>
<accession>A0A7I5E5K0</accession>
<protein>
    <submittedName>
        <fullName evidence="2">Reverse transcriptase domain-containing protein</fullName>
    </submittedName>
</protein>
<organism evidence="1 2">
    <name type="scientific">Haemonchus contortus</name>
    <name type="common">Barber pole worm</name>
    <dbReference type="NCBI Taxonomy" id="6289"/>
    <lineage>
        <taxon>Eukaryota</taxon>
        <taxon>Metazoa</taxon>
        <taxon>Ecdysozoa</taxon>
        <taxon>Nematoda</taxon>
        <taxon>Chromadorea</taxon>
        <taxon>Rhabditida</taxon>
        <taxon>Rhabditina</taxon>
        <taxon>Rhabditomorpha</taxon>
        <taxon>Strongyloidea</taxon>
        <taxon>Trichostrongylidae</taxon>
        <taxon>Haemonchus</taxon>
    </lineage>
</organism>
<dbReference type="AlphaFoldDB" id="A0A7I5E5K0"/>
<evidence type="ECO:0000313" key="2">
    <source>
        <dbReference type="WBParaSite" id="HCON_00011650-00001"/>
    </source>
</evidence>
<name>A0A7I5E5K0_HAECO</name>
<dbReference type="WBParaSite" id="HCON_00011650-00001">
    <property type="protein sequence ID" value="HCON_00011650-00001"/>
    <property type="gene ID" value="HCON_00011650"/>
</dbReference>